<dbReference type="InterPro" id="IPR007138">
    <property type="entry name" value="ABM_dom"/>
</dbReference>
<keyword evidence="2" id="KW-0503">Monooxygenase</keyword>
<dbReference type="Proteomes" id="UP000585836">
    <property type="component" value="Unassembled WGS sequence"/>
</dbReference>
<organism evidence="2 3">
    <name type="scientific">Streptomyces echinatus</name>
    <dbReference type="NCBI Taxonomy" id="67293"/>
    <lineage>
        <taxon>Bacteria</taxon>
        <taxon>Bacillati</taxon>
        <taxon>Actinomycetota</taxon>
        <taxon>Actinomycetes</taxon>
        <taxon>Kitasatosporales</taxon>
        <taxon>Streptomycetaceae</taxon>
        <taxon>Streptomyces</taxon>
    </lineage>
</organism>
<dbReference type="InterPro" id="IPR011008">
    <property type="entry name" value="Dimeric_a/b-barrel"/>
</dbReference>
<keyword evidence="3" id="KW-1185">Reference proteome</keyword>
<keyword evidence="2" id="KW-0560">Oxidoreductase</keyword>
<proteinExistence type="predicted"/>
<gene>
    <name evidence="2" type="ORF">FHS34_008232</name>
</gene>
<evidence type="ECO:0000313" key="3">
    <source>
        <dbReference type="Proteomes" id="UP000585836"/>
    </source>
</evidence>
<evidence type="ECO:0000313" key="2">
    <source>
        <dbReference type="EMBL" id="MBB5932712.1"/>
    </source>
</evidence>
<comment type="caution">
    <text evidence="2">The sequence shown here is derived from an EMBL/GenBank/DDBJ whole genome shotgun (WGS) entry which is preliminary data.</text>
</comment>
<protein>
    <submittedName>
        <fullName evidence="2">Quinol monooxygenase YgiN</fullName>
    </submittedName>
</protein>
<dbReference type="SUPFAM" id="SSF54909">
    <property type="entry name" value="Dimeric alpha+beta barrel"/>
    <property type="match status" value="1"/>
</dbReference>
<evidence type="ECO:0000259" key="1">
    <source>
        <dbReference type="PROSITE" id="PS51725"/>
    </source>
</evidence>
<sequence>MALTIDARSDTFTVIVTFTPALSCRQELVEAIRAFVENVVRHQPGFLSSTVHVSADGARVINYAQWASRQAYEAFGANDAVMDQRGTITDFPHEGQPYEIAFQVTASA</sequence>
<dbReference type="PROSITE" id="PS51725">
    <property type="entry name" value="ABM"/>
    <property type="match status" value="1"/>
</dbReference>
<feature type="domain" description="ABM" evidence="1">
    <location>
        <begin position="12"/>
        <end position="102"/>
    </location>
</feature>
<dbReference type="Pfam" id="PF03992">
    <property type="entry name" value="ABM"/>
    <property type="match status" value="1"/>
</dbReference>
<dbReference type="AlphaFoldDB" id="A0A7W9Q4L5"/>
<dbReference type="RefSeq" id="WP_184975536.1">
    <property type="nucleotide sequence ID" value="NZ_BAAAWF010000079.1"/>
</dbReference>
<name>A0A7W9Q4L5_9ACTN</name>
<dbReference type="EMBL" id="JACHJK010000031">
    <property type="protein sequence ID" value="MBB5932712.1"/>
    <property type="molecule type" value="Genomic_DNA"/>
</dbReference>
<reference evidence="2 3" key="1">
    <citation type="submission" date="2020-08" db="EMBL/GenBank/DDBJ databases">
        <title>Genomic Encyclopedia of Type Strains, Phase III (KMG-III): the genomes of soil and plant-associated and newly described type strains.</title>
        <authorList>
            <person name="Whitman W."/>
        </authorList>
    </citation>
    <scope>NUCLEOTIDE SEQUENCE [LARGE SCALE GENOMIC DNA]</scope>
    <source>
        <strain evidence="2 3">CECT 3313</strain>
    </source>
</reference>
<dbReference type="Gene3D" id="3.30.70.100">
    <property type="match status" value="1"/>
</dbReference>
<dbReference type="GO" id="GO:0004497">
    <property type="term" value="F:monooxygenase activity"/>
    <property type="evidence" value="ECO:0007669"/>
    <property type="project" value="UniProtKB-KW"/>
</dbReference>
<accession>A0A7W9Q4L5</accession>